<dbReference type="CDD" id="cd02908">
    <property type="entry name" value="Macro_OAADPr_deacetylase"/>
    <property type="match status" value="1"/>
</dbReference>
<dbReference type="AlphaFoldDB" id="A0A1G9H385"/>
<name>A0A1G9H385_9FIRM</name>
<dbReference type="Proteomes" id="UP000199476">
    <property type="component" value="Unassembled WGS sequence"/>
</dbReference>
<reference evidence="2 3" key="1">
    <citation type="submission" date="2016-10" db="EMBL/GenBank/DDBJ databases">
        <authorList>
            <person name="de Groot N.N."/>
        </authorList>
    </citation>
    <scope>NUCLEOTIDE SEQUENCE [LARGE SCALE GENOMIC DNA]</scope>
    <source>
        <strain evidence="2 3">SLAS-1</strain>
    </source>
</reference>
<dbReference type="OrthoDB" id="6194521at2"/>
<accession>A0A1G9H385</accession>
<dbReference type="RefSeq" id="WP_089757569.1">
    <property type="nucleotide sequence ID" value="NZ_FNGO01000001.1"/>
</dbReference>
<dbReference type="PANTHER" id="PTHR11106:SF27">
    <property type="entry name" value="MACRO DOMAIN-CONTAINING PROTEIN"/>
    <property type="match status" value="1"/>
</dbReference>
<gene>
    <name evidence="2" type="ORF">SAMN04488692_10185</name>
</gene>
<dbReference type="InterPro" id="IPR002589">
    <property type="entry name" value="Macro_dom"/>
</dbReference>
<protein>
    <submittedName>
        <fullName evidence="2">O-acetyl-ADP-ribose deacetylase (Regulator of RNase III), contains Macro domain</fullName>
    </submittedName>
</protein>
<organism evidence="2 3">
    <name type="scientific">Halarsenatibacter silvermanii</name>
    <dbReference type="NCBI Taxonomy" id="321763"/>
    <lineage>
        <taxon>Bacteria</taxon>
        <taxon>Bacillati</taxon>
        <taxon>Bacillota</taxon>
        <taxon>Clostridia</taxon>
        <taxon>Halanaerobiales</taxon>
        <taxon>Halarsenatibacteraceae</taxon>
        <taxon>Halarsenatibacter</taxon>
    </lineage>
</organism>
<dbReference type="SUPFAM" id="SSF52949">
    <property type="entry name" value="Macro domain-like"/>
    <property type="match status" value="1"/>
</dbReference>
<dbReference type="Pfam" id="PF01661">
    <property type="entry name" value="Macro"/>
    <property type="match status" value="1"/>
</dbReference>
<dbReference type="PANTHER" id="PTHR11106">
    <property type="entry name" value="GANGLIOSIDE INDUCED DIFFERENTIATION ASSOCIATED PROTEIN 2-RELATED"/>
    <property type="match status" value="1"/>
</dbReference>
<dbReference type="InterPro" id="IPR043472">
    <property type="entry name" value="Macro_dom-like"/>
</dbReference>
<keyword evidence="3" id="KW-1185">Reference proteome</keyword>
<sequence>MKEAERGEARLRLEQGDISRQQDVEAVVNAANARLETGGGVAGAIHSAAGPELAEEASQYAPIEPGEAVITGAHKLPNDFVIHCLGPVYGRDKPEDELLARCYRESLRLAEENEIERLAFPAISTGAFGYPKRAAAEIALQTVLEEMPELDVVRLIKFVLYSESDLELFADVLENAVREGEK</sequence>
<evidence type="ECO:0000259" key="1">
    <source>
        <dbReference type="PROSITE" id="PS51154"/>
    </source>
</evidence>
<feature type="domain" description="Macro" evidence="1">
    <location>
        <begin position="1"/>
        <end position="177"/>
    </location>
</feature>
<dbReference type="STRING" id="321763.SAMN04488692_10185"/>
<evidence type="ECO:0000313" key="2">
    <source>
        <dbReference type="EMBL" id="SDL07305.1"/>
    </source>
</evidence>
<evidence type="ECO:0000313" key="3">
    <source>
        <dbReference type="Proteomes" id="UP000199476"/>
    </source>
</evidence>
<dbReference type="Gene3D" id="3.40.220.10">
    <property type="entry name" value="Leucine Aminopeptidase, subunit E, domain 1"/>
    <property type="match status" value="1"/>
</dbReference>
<dbReference type="EMBL" id="FNGO01000001">
    <property type="protein sequence ID" value="SDL07305.1"/>
    <property type="molecule type" value="Genomic_DNA"/>
</dbReference>
<proteinExistence type="predicted"/>
<dbReference type="SMART" id="SM00506">
    <property type="entry name" value="A1pp"/>
    <property type="match status" value="1"/>
</dbReference>
<dbReference type="PROSITE" id="PS51154">
    <property type="entry name" value="MACRO"/>
    <property type="match status" value="1"/>
</dbReference>